<reference evidence="2 3" key="1">
    <citation type="submission" date="2018-02" db="EMBL/GenBank/DDBJ databases">
        <title>Draft genome of wild Prunus yedoensis var. nudiflora.</title>
        <authorList>
            <person name="Baek S."/>
            <person name="Kim J.-H."/>
            <person name="Choi K."/>
            <person name="Kim G.-B."/>
            <person name="Cho A."/>
            <person name="Jang H."/>
            <person name="Shin C.-H."/>
            <person name="Yu H.-J."/>
            <person name="Mun J.-H."/>
        </authorList>
    </citation>
    <scope>NUCLEOTIDE SEQUENCE [LARGE SCALE GENOMIC DNA]</scope>
    <source>
        <strain evidence="3">cv. Jeju island</strain>
        <tissue evidence="2">Leaf</tissue>
    </source>
</reference>
<dbReference type="Proteomes" id="UP000250321">
    <property type="component" value="Unassembled WGS sequence"/>
</dbReference>
<evidence type="ECO:0000313" key="2">
    <source>
        <dbReference type="EMBL" id="PQQ18433.1"/>
    </source>
</evidence>
<evidence type="ECO:0000313" key="3">
    <source>
        <dbReference type="Proteomes" id="UP000250321"/>
    </source>
</evidence>
<comment type="caution">
    <text evidence="2">The sequence shown here is derived from an EMBL/GenBank/DDBJ whole genome shotgun (WGS) entry which is preliminary data.</text>
</comment>
<evidence type="ECO:0000256" key="1">
    <source>
        <dbReference type="SAM" id="MobiDB-lite"/>
    </source>
</evidence>
<accession>A0A314ZJ90</accession>
<keyword evidence="3" id="KW-1185">Reference proteome</keyword>
<proteinExistence type="predicted"/>
<feature type="compositionally biased region" description="Basic and acidic residues" evidence="1">
    <location>
        <begin position="252"/>
        <end position="266"/>
    </location>
</feature>
<feature type="region of interest" description="Disordered" evidence="1">
    <location>
        <begin position="220"/>
        <end position="327"/>
    </location>
</feature>
<protein>
    <submittedName>
        <fullName evidence="2">Uncharacterized protein</fullName>
    </submittedName>
</protein>
<feature type="compositionally biased region" description="Acidic residues" evidence="1">
    <location>
        <begin position="389"/>
        <end position="400"/>
    </location>
</feature>
<gene>
    <name evidence="2" type="ORF">Pyn_23527</name>
</gene>
<feature type="region of interest" description="Disordered" evidence="1">
    <location>
        <begin position="372"/>
        <end position="400"/>
    </location>
</feature>
<sequence length="400" mass="44540">MQSADLGNGSFMPDSLPLVCRWFKRMQRKGQNFLGLLDDIKYFIFRPYGTSVETFTFVPFYADVGDTIEVRAVMSQGCRFRRYSILNAARLPLPTLGDNRSEISVVYLPHRVRRQFGLDQGVPASSNQGDPFLLHRVFWSNRNVPDGVRSPFLTGKQRVGGFSPGYQAYWNRCLASLREFQSSHCDRLPLSTARHAGLVSKEKAIPLSVKRNLPFISKSGDIVGEFPKTRQRPGTQSPCSSGKGTTPASGKWKRDEEQSARKERTAGKPRRFIPKVASSVPPRTKEATPPTRPQPSKPAASGSQGCAGQVPENTPFCRKMGTTPKRKRSYTTLVTPHMSPKHRSMHIWQAKFTNAHASNSEAFEARTVVTINDNSDGDDATETEASVPEQEDAYEIDGRA</sequence>
<dbReference type="EMBL" id="PJQY01000110">
    <property type="protein sequence ID" value="PQQ18433.1"/>
    <property type="molecule type" value="Genomic_DNA"/>
</dbReference>
<dbReference type="AlphaFoldDB" id="A0A314ZJ90"/>
<dbReference type="OrthoDB" id="1194658at2759"/>
<name>A0A314ZJ90_PRUYE</name>
<organism evidence="2 3">
    <name type="scientific">Prunus yedoensis var. nudiflora</name>
    <dbReference type="NCBI Taxonomy" id="2094558"/>
    <lineage>
        <taxon>Eukaryota</taxon>
        <taxon>Viridiplantae</taxon>
        <taxon>Streptophyta</taxon>
        <taxon>Embryophyta</taxon>
        <taxon>Tracheophyta</taxon>
        <taxon>Spermatophyta</taxon>
        <taxon>Magnoliopsida</taxon>
        <taxon>eudicotyledons</taxon>
        <taxon>Gunneridae</taxon>
        <taxon>Pentapetalae</taxon>
        <taxon>rosids</taxon>
        <taxon>fabids</taxon>
        <taxon>Rosales</taxon>
        <taxon>Rosaceae</taxon>
        <taxon>Amygdaloideae</taxon>
        <taxon>Amygdaleae</taxon>
        <taxon>Prunus</taxon>
    </lineage>
</organism>
<feature type="compositionally biased region" description="Polar residues" evidence="1">
    <location>
        <begin position="232"/>
        <end position="248"/>
    </location>
</feature>